<feature type="coiled-coil region" evidence="1">
    <location>
        <begin position="56"/>
        <end position="90"/>
    </location>
</feature>
<accession>A0A9D4ET55</accession>
<comment type="caution">
    <text evidence="3">The sequence shown here is derived from an EMBL/GenBank/DDBJ whole genome shotgun (WGS) entry which is preliminary data.</text>
</comment>
<evidence type="ECO:0000313" key="4">
    <source>
        <dbReference type="Proteomes" id="UP000828390"/>
    </source>
</evidence>
<reference evidence="3" key="1">
    <citation type="journal article" date="2019" name="bioRxiv">
        <title>The Genome of the Zebra Mussel, Dreissena polymorpha: A Resource for Invasive Species Research.</title>
        <authorList>
            <person name="McCartney M.A."/>
            <person name="Auch B."/>
            <person name="Kono T."/>
            <person name="Mallez S."/>
            <person name="Zhang Y."/>
            <person name="Obille A."/>
            <person name="Becker A."/>
            <person name="Abrahante J.E."/>
            <person name="Garbe J."/>
            <person name="Badalamenti J.P."/>
            <person name="Herman A."/>
            <person name="Mangelson H."/>
            <person name="Liachko I."/>
            <person name="Sullivan S."/>
            <person name="Sone E.D."/>
            <person name="Koren S."/>
            <person name="Silverstein K.A.T."/>
            <person name="Beckman K.B."/>
            <person name="Gohl D.M."/>
        </authorList>
    </citation>
    <scope>NUCLEOTIDE SEQUENCE</scope>
    <source>
        <strain evidence="3">Duluth1</strain>
        <tissue evidence="3">Whole animal</tissue>
    </source>
</reference>
<sequence length="100" mass="11395">MIRACPWILSVMFLIQNGGTSDSAREPACSKFHYEEQLLEKMIRAEIHVESVDKKLQQCLAENLQSDKELKELSEKLNQLTDAIRKAQEHSGTSGTTYVR</sequence>
<evidence type="ECO:0000313" key="3">
    <source>
        <dbReference type="EMBL" id="KAH3783555.1"/>
    </source>
</evidence>
<name>A0A9D4ET55_DREPO</name>
<keyword evidence="2" id="KW-0732">Signal</keyword>
<reference evidence="3" key="2">
    <citation type="submission" date="2020-11" db="EMBL/GenBank/DDBJ databases">
        <authorList>
            <person name="McCartney M.A."/>
            <person name="Auch B."/>
            <person name="Kono T."/>
            <person name="Mallez S."/>
            <person name="Becker A."/>
            <person name="Gohl D.M."/>
            <person name="Silverstein K.A.T."/>
            <person name="Koren S."/>
            <person name="Bechman K.B."/>
            <person name="Herman A."/>
            <person name="Abrahante J.E."/>
            <person name="Garbe J."/>
        </authorList>
    </citation>
    <scope>NUCLEOTIDE SEQUENCE</scope>
    <source>
        <strain evidence="3">Duluth1</strain>
        <tissue evidence="3">Whole animal</tissue>
    </source>
</reference>
<keyword evidence="4" id="KW-1185">Reference proteome</keyword>
<feature type="chain" id="PRO_5039658257" evidence="2">
    <location>
        <begin position="21"/>
        <end position="100"/>
    </location>
</feature>
<evidence type="ECO:0000256" key="2">
    <source>
        <dbReference type="SAM" id="SignalP"/>
    </source>
</evidence>
<gene>
    <name evidence="3" type="ORF">DPMN_161497</name>
</gene>
<feature type="signal peptide" evidence="2">
    <location>
        <begin position="1"/>
        <end position="20"/>
    </location>
</feature>
<protein>
    <submittedName>
        <fullName evidence="3">Uncharacterized protein</fullName>
    </submittedName>
</protein>
<dbReference type="AlphaFoldDB" id="A0A9D4ET55"/>
<proteinExistence type="predicted"/>
<evidence type="ECO:0000256" key="1">
    <source>
        <dbReference type="SAM" id="Coils"/>
    </source>
</evidence>
<keyword evidence="1" id="KW-0175">Coiled coil</keyword>
<dbReference type="Proteomes" id="UP000828390">
    <property type="component" value="Unassembled WGS sequence"/>
</dbReference>
<organism evidence="3 4">
    <name type="scientific">Dreissena polymorpha</name>
    <name type="common">Zebra mussel</name>
    <name type="synonym">Mytilus polymorpha</name>
    <dbReference type="NCBI Taxonomy" id="45954"/>
    <lineage>
        <taxon>Eukaryota</taxon>
        <taxon>Metazoa</taxon>
        <taxon>Spiralia</taxon>
        <taxon>Lophotrochozoa</taxon>
        <taxon>Mollusca</taxon>
        <taxon>Bivalvia</taxon>
        <taxon>Autobranchia</taxon>
        <taxon>Heteroconchia</taxon>
        <taxon>Euheterodonta</taxon>
        <taxon>Imparidentia</taxon>
        <taxon>Neoheterodontei</taxon>
        <taxon>Myida</taxon>
        <taxon>Dreissenoidea</taxon>
        <taxon>Dreissenidae</taxon>
        <taxon>Dreissena</taxon>
    </lineage>
</organism>
<dbReference type="EMBL" id="JAIWYP010000008">
    <property type="protein sequence ID" value="KAH3783555.1"/>
    <property type="molecule type" value="Genomic_DNA"/>
</dbReference>